<dbReference type="GO" id="GO:0006260">
    <property type="term" value="P:DNA replication"/>
    <property type="evidence" value="ECO:0007669"/>
    <property type="project" value="InterPro"/>
</dbReference>
<sequence>MWQETNAEPVLFNRDNVKVSNDKNENLLIIVEGQYDCIALTQYGIENVTSIPNGTLALGWIENEWDFLEQFNEIYLVMDNDIAGQTAIKPLVNRLGIWRCKSVRLPYKDANECLVNNVSNEEIAHCFENAEEFTPDEIKSAGEYCKEVIDIFKNPEKYCGFDTGFPELTEILHGWRKSEVNIWSGQGHSGKSTILNQTILYSGSLGVKCCIASLELRPARYLKWAVEQTLGKNDPTEDEIIKCFEWIDSWLYVLDISNTVYGSKVFELFEFTARKYGTEIFVIDSLMKVRLKGNDENMSKIQFIDDLTTFAKKFNVVIHLVAHSRKQEDDRSKPDKSAVKGAVEITDMADNVLIMWRNEDGGRDDLEDDERYDALLIIKKNREFGNIGKIRLYFDPKSRRFSCYGQSNFFK</sequence>
<evidence type="ECO:0000313" key="2">
    <source>
        <dbReference type="EMBL" id="GAG69368.1"/>
    </source>
</evidence>
<reference evidence="2" key="1">
    <citation type="journal article" date="2014" name="Front. Microbiol.">
        <title>High frequency of phylogenetically diverse reductive dehalogenase-homologous genes in deep subseafloor sedimentary metagenomes.</title>
        <authorList>
            <person name="Kawai M."/>
            <person name="Futagami T."/>
            <person name="Toyoda A."/>
            <person name="Takaki Y."/>
            <person name="Nishi S."/>
            <person name="Hori S."/>
            <person name="Arai W."/>
            <person name="Tsubouchi T."/>
            <person name="Morono Y."/>
            <person name="Uchiyama I."/>
            <person name="Ito T."/>
            <person name="Fujiyama A."/>
            <person name="Inagaki F."/>
            <person name="Takami H."/>
        </authorList>
    </citation>
    <scope>NUCLEOTIDE SEQUENCE</scope>
    <source>
        <strain evidence="2">Expedition CK06-06</strain>
    </source>
</reference>
<evidence type="ECO:0000259" key="1">
    <source>
        <dbReference type="PROSITE" id="PS51199"/>
    </source>
</evidence>
<dbReference type="PANTHER" id="PTHR12873:SF0">
    <property type="entry name" value="TWINKLE MTDNA HELICASE"/>
    <property type="match status" value="1"/>
</dbReference>
<dbReference type="CDD" id="cd03364">
    <property type="entry name" value="TOPRIM_DnaG_primases"/>
    <property type="match status" value="1"/>
</dbReference>
<name>X1A9I3_9ZZZZ</name>
<dbReference type="Pfam" id="PF13155">
    <property type="entry name" value="Toprim_2"/>
    <property type="match status" value="1"/>
</dbReference>
<comment type="caution">
    <text evidence="2">The sequence shown here is derived from an EMBL/GenBank/DDBJ whole genome shotgun (WGS) entry which is preliminary data.</text>
</comment>
<dbReference type="SUPFAM" id="SSF52540">
    <property type="entry name" value="P-loop containing nucleoside triphosphate hydrolases"/>
    <property type="match status" value="1"/>
</dbReference>
<feature type="domain" description="SF4 helicase" evidence="1">
    <location>
        <begin position="154"/>
        <end position="408"/>
    </location>
</feature>
<proteinExistence type="predicted"/>
<gene>
    <name evidence="2" type="ORF">S01H4_15431</name>
</gene>
<dbReference type="PANTHER" id="PTHR12873">
    <property type="entry name" value="T7-LIKE MITOCHONDRIAL DNA HELICASE"/>
    <property type="match status" value="1"/>
</dbReference>
<accession>X1A9I3</accession>
<dbReference type="PROSITE" id="PS51199">
    <property type="entry name" value="SF4_HELICASE"/>
    <property type="match status" value="1"/>
</dbReference>
<organism evidence="2">
    <name type="scientific">marine sediment metagenome</name>
    <dbReference type="NCBI Taxonomy" id="412755"/>
    <lineage>
        <taxon>unclassified sequences</taxon>
        <taxon>metagenomes</taxon>
        <taxon>ecological metagenomes</taxon>
    </lineage>
</organism>
<dbReference type="Pfam" id="PF03796">
    <property type="entry name" value="DnaB_C"/>
    <property type="match status" value="1"/>
</dbReference>
<dbReference type="Gene3D" id="3.40.50.300">
    <property type="entry name" value="P-loop containing nucleotide triphosphate hydrolases"/>
    <property type="match status" value="1"/>
</dbReference>
<dbReference type="InterPro" id="IPR007694">
    <property type="entry name" value="DNA_helicase_DnaB-like_C"/>
</dbReference>
<protein>
    <recommendedName>
        <fullName evidence="1">SF4 helicase domain-containing protein</fullName>
    </recommendedName>
</protein>
<dbReference type="GO" id="GO:0005524">
    <property type="term" value="F:ATP binding"/>
    <property type="evidence" value="ECO:0007669"/>
    <property type="project" value="InterPro"/>
</dbReference>
<dbReference type="SUPFAM" id="SSF56731">
    <property type="entry name" value="DNA primase core"/>
    <property type="match status" value="1"/>
</dbReference>
<dbReference type="InterPro" id="IPR034151">
    <property type="entry name" value="TOPRIM_DnaG_bac"/>
</dbReference>
<dbReference type="AlphaFoldDB" id="X1A9I3"/>
<dbReference type="GO" id="GO:0043139">
    <property type="term" value="F:5'-3' DNA helicase activity"/>
    <property type="evidence" value="ECO:0007669"/>
    <property type="project" value="InterPro"/>
</dbReference>
<dbReference type="InterPro" id="IPR027032">
    <property type="entry name" value="Twinkle-like"/>
</dbReference>
<dbReference type="Gene3D" id="3.40.1360.10">
    <property type="match status" value="1"/>
</dbReference>
<dbReference type="GO" id="GO:0003697">
    <property type="term" value="F:single-stranded DNA binding"/>
    <property type="evidence" value="ECO:0007669"/>
    <property type="project" value="InterPro"/>
</dbReference>
<dbReference type="InterPro" id="IPR027417">
    <property type="entry name" value="P-loop_NTPase"/>
</dbReference>
<dbReference type="EMBL" id="BART01006763">
    <property type="protein sequence ID" value="GAG69368.1"/>
    <property type="molecule type" value="Genomic_DNA"/>
</dbReference>